<dbReference type="GO" id="GO:0016491">
    <property type="term" value="F:oxidoreductase activity"/>
    <property type="evidence" value="ECO:0007669"/>
    <property type="project" value="UniProtKB-KW"/>
</dbReference>
<feature type="transmembrane region" description="Helical" evidence="10">
    <location>
        <begin position="174"/>
        <end position="192"/>
    </location>
</feature>
<protein>
    <submittedName>
        <fullName evidence="12">Putative conserved integral membrane protein</fullName>
    </submittedName>
</protein>
<feature type="domain" description="Vitamin K epoxide reductase" evidence="11">
    <location>
        <begin position="20"/>
        <end position="165"/>
    </location>
</feature>
<evidence type="ECO:0000256" key="6">
    <source>
        <dbReference type="ARBA" id="ARBA00023002"/>
    </source>
</evidence>
<evidence type="ECO:0000256" key="3">
    <source>
        <dbReference type="ARBA" id="ARBA00022692"/>
    </source>
</evidence>
<keyword evidence="9" id="KW-0676">Redox-active center</keyword>
<dbReference type="InterPro" id="IPR012932">
    <property type="entry name" value="VKOR"/>
</dbReference>
<evidence type="ECO:0000256" key="4">
    <source>
        <dbReference type="ARBA" id="ARBA00022719"/>
    </source>
</evidence>
<feature type="transmembrane region" description="Helical" evidence="10">
    <location>
        <begin position="115"/>
        <end position="134"/>
    </location>
</feature>
<feature type="transmembrane region" description="Helical" evidence="10">
    <location>
        <begin position="22"/>
        <end position="41"/>
    </location>
</feature>
<organism evidence="12">
    <name type="scientific">uncultured bacterium A1Q1_fos_1053</name>
    <dbReference type="NCBI Taxonomy" id="1256539"/>
    <lineage>
        <taxon>Bacteria</taxon>
        <taxon>environmental samples</taxon>
    </lineage>
</organism>
<reference evidence="12" key="1">
    <citation type="submission" date="2012-09" db="EMBL/GenBank/DDBJ databases">
        <title>Metagenomic Characterization of a Microbial Community in Wastewater Detects High Levels of Antibiotic Resistance.</title>
        <authorList>
            <person name="Abrams M."/>
            <person name="Caldwell A."/>
            <person name="Vandaei E."/>
            <person name="Lee W."/>
            <person name="Perrott J."/>
            <person name="Khan S.Y."/>
            <person name="Ta J."/>
            <person name="Romero D."/>
            <person name="Nguyen V."/>
            <person name="Pourmand N."/>
            <person name="Ouverney C.C."/>
        </authorList>
    </citation>
    <scope>NUCLEOTIDE SEQUENCE</scope>
</reference>
<dbReference type="PANTHER" id="PTHR34573">
    <property type="entry name" value="VKC DOMAIN-CONTAINING PROTEIN"/>
    <property type="match status" value="1"/>
</dbReference>
<dbReference type="Gene3D" id="1.20.1440.130">
    <property type="entry name" value="VKOR domain"/>
    <property type="match status" value="1"/>
</dbReference>
<dbReference type="AlphaFoldDB" id="L7VX16"/>
<dbReference type="PANTHER" id="PTHR34573:SF1">
    <property type="entry name" value="VITAMIN K EPOXIDE REDUCTASE DOMAIN-CONTAINING PROTEIN"/>
    <property type="match status" value="1"/>
</dbReference>
<evidence type="ECO:0000256" key="7">
    <source>
        <dbReference type="ARBA" id="ARBA00023136"/>
    </source>
</evidence>
<evidence type="ECO:0000256" key="8">
    <source>
        <dbReference type="ARBA" id="ARBA00023157"/>
    </source>
</evidence>
<dbReference type="SMART" id="SM00756">
    <property type="entry name" value="VKc"/>
    <property type="match status" value="1"/>
</dbReference>
<dbReference type="GO" id="GO:0048038">
    <property type="term" value="F:quinone binding"/>
    <property type="evidence" value="ECO:0007669"/>
    <property type="project" value="UniProtKB-KW"/>
</dbReference>
<proteinExistence type="inferred from homology"/>
<keyword evidence="5 10" id="KW-1133">Transmembrane helix</keyword>
<evidence type="ECO:0000256" key="2">
    <source>
        <dbReference type="ARBA" id="ARBA00006214"/>
    </source>
</evidence>
<evidence type="ECO:0000256" key="5">
    <source>
        <dbReference type="ARBA" id="ARBA00022989"/>
    </source>
</evidence>
<keyword evidence="3 10" id="KW-0812">Transmembrane</keyword>
<dbReference type="CDD" id="cd12922">
    <property type="entry name" value="VKOR_5"/>
    <property type="match status" value="1"/>
</dbReference>
<feature type="transmembrane region" description="Helical" evidence="10">
    <location>
        <begin position="140"/>
        <end position="162"/>
    </location>
</feature>
<dbReference type="InterPro" id="IPR041714">
    <property type="entry name" value="VKOR_Actinobacteria"/>
</dbReference>
<dbReference type="GO" id="GO:0016020">
    <property type="term" value="C:membrane"/>
    <property type="evidence" value="ECO:0007669"/>
    <property type="project" value="UniProtKB-SubCell"/>
</dbReference>
<comment type="subcellular location">
    <subcellularLocation>
        <location evidence="1">Membrane</location>
        <topology evidence="1">Multi-pass membrane protein</topology>
    </subcellularLocation>
</comment>
<sequence>MTTQTAPLQTGRSDHSQTNDRPLGIFLAIAGAIGTLASAVLTHDKIVLLEAKIVGDNADLGCDLNPFVSCSSVLQTDQAAAFGFPNPFIGIIAFSVLMTIGVVLATGVKLPRWMWTGLQIGVVFGALFVTWLQYESIFRIHALCPWCMVVWTVTIPTVVLVTRRFTGWTFLRNWTGLIIALWFVAVLTAIGFEFGSQFAAWLG</sequence>
<keyword evidence="4" id="KW-0874">Quinone</keyword>
<comment type="similarity">
    <text evidence="2">Belongs to the VKOR family.</text>
</comment>
<evidence type="ECO:0000256" key="10">
    <source>
        <dbReference type="SAM" id="Phobius"/>
    </source>
</evidence>
<accession>L7VX16</accession>
<evidence type="ECO:0000256" key="1">
    <source>
        <dbReference type="ARBA" id="ARBA00004141"/>
    </source>
</evidence>
<keyword evidence="7 10" id="KW-0472">Membrane</keyword>
<name>L7VX16_9BACT</name>
<dbReference type="InterPro" id="IPR038354">
    <property type="entry name" value="VKOR_sf"/>
</dbReference>
<dbReference type="EMBL" id="JX649877">
    <property type="protein sequence ID" value="AGC71618.1"/>
    <property type="molecule type" value="Genomic_DNA"/>
</dbReference>
<dbReference type="Pfam" id="PF07884">
    <property type="entry name" value="VKOR"/>
    <property type="match status" value="1"/>
</dbReference>
<evidence type="ECO:0000256" key="9">
    <source>
        <dbReference type="ARBA" id="ARBA00023284"/>
    </source>
</evidence>
<evidence type="ECO:0000313" key="12">
    <source>
        <dbReference type="EMBL" id="AGC71618.1"/>
    </source>
</evidence>
<feature type="transmembrane region" description="Helical" evidence="10">
    <location>
        <begin position="88"/>
        <end position="108"/>
    </location>
</feature>
<keyword evidence="6" id="KW-0560">Oxidoreductase</keyword>
<evidence type="ECO:0000259" key="11">
    <source>
        <dbReference type="SMART" id="SM00756"/>
    </source>
</evidence>
<keyword evidence="8" id="KW-1015">Disulfide bond</keyword>